<gene>
    <name evidence="2" type="ORF">WH87_08000</name>
</gene>
<dbReference type="STRING" id="1293439.WH87_08000"/>
<dbReference type="AlphaFoldDB" id="A0A0F5QDM0"/>
<accession>A0A0F5QDM0</accession>
<feature type="transmembrane region" description="Helical" evidence="1">
    <location>
        <begin position="57"/>
        <end position="76"/>
    </location>
</feature>
<organism evidence="2 3">
    <name type="scientific">Devosia epidermidihirudinis</name>
    <dbReference type="NCBI Taxonomy" id="1293439"/>
    <lineage>
        <taxon>Bacteria</taxon>
        <taxon>Pseudomonadati</taxon>
        <taxon>Pseudomonadota</taxon>
        <taxon>Alphaproteobacteria</taxon>
        <taxon>Hyphomicrobiales</taxon>
        <taxon>Devosiaceae</taxon>
        <taxon>Devosia</taxon>
    </lineage>
</organism>
<dbReference type="PATRIC" id="fig|1293439.3.peg.1171"/>
<protein>
    <submittedName>
        <fullName evidence="2">Uncharacterized protein</fullName>
    </submittedName>
</protein>
<keyword evidence="1" id="KW-0812">Transmembrane</keyword>
<dbReference type="RefSeq" id="WP_046140338.1">
    <property type="nucleotide sequence ID" value="NZ_LANJ01000012.1"/>
</dbReference>
<keyword evidence="3" id="KW-1185">Reference proteome</keyword>
<name>A0A0F5QDM0_9HYPH</name>
<sequence length="116" mass="12601">MSFAHKCLAFGLGAVIIYLTLGPVGLRSASPFPAQIDRMGAYIVLGLLFAIAYPRRLLWVMLVLLAMAVGLEWAQNLRPDRHAEVADMIVKCVGVVLGVAGGWAALQLQKRASLRR</sequence>
<keyword evidence="1" id="KW-0472">Membrane</keyword>
<comment type="caution">
    <text evidence="2">The sequence shown here is derived from an EMBL/GenBank/DDBJ whole genome shotgun (WGS) entry which is preliminary data.</text>
</comment>
<evidence type="ECO:0000313" key="3">
    <source>
        <dbReference type="Proteomes" id="UP000033411"/>
    </source>
</evidence>
<feature type="transmembrane region" description="Helical" evidence="1">
    <location>
        <begin position="7"/>
        <end position="26"/>
    </location>
</feature>
<dbReference type="OrthoDB" id="7908547at2"/>
<feature type="transmembrane region" description="Helical" evidence="1">
    <location>
        <begin position="88"/>
        <end position="106"/>
    </location>
</feature>
<keyword evidence="1" id="KW-1133">Transmembrane helix</keyword>
<evidence type="ECO:0000256" key="1">
    <source>
        <dbReference type="SAM" id="Phobius"/>
    </source>
</evidence>
<dbReference type="Proteomes" id="UP000033411">
    <property type="component" value="Unassembled WGS sequence"/>
</dbReference>
<reference evidence="2 3" key="1">
    <citation type="submission" date="2015-03" db="EMBL/GenBank/DDBJ databases">
        <authorList>
            <person name="Lepp D."/>
            <person name="Hassan Y.I."/>
            <person name="Li X.-Z."/>
            <person name="Zhou T."/>
        </authorList>
    </citation>
    <scope>NUCLEOTIDE SEQUENCE [LARGE SCALE GENOMIC DNA]</scope>
    <source>
        <strain evidence="2 3">E84</strain>
    </source>
</reference>
<feature type="transmembrane region" description="Helical" evidence="1">
    <location>
        <begin position="32"/>
        <end position="50"/>
    </location>
</feature>
<evidence type="ECO:0000313" key="2">
    <source>
        <dbReference type="EMBL" id="KKC38823.1"/>
    </source>
</evidence>
<proteinExistence type="predicted"/>
<dbReference type="EMBL" id="LANJ01000012">
    <property type="protein sequence ID" value="KKC38823.1"/>
    <property type="molecule type" value="Genomic_DNA"/>
</dbReference>